<evidence type="ECO:0000256" key="6">
    <source>
        <dbReference type="ARBA" id="ARBA00022840"/>
    </source>
</evidence>
<accession>A0ABD2KPP2</accession>
<dbReference type="SUPFAM" id="SSF140931">
    <property type="entry name" value="Fic-like"/>
    <property type="match status" value="1"/>
</dbReference>
<reference evidence="13 14" key="1">
    <citation type="submission" date="2024-10" db="EMBL/GenBank/DDBJ databases">
        <authorList>
            <person name="Kim D."/>
        </authorList>
    </citation>
    <scope>NUCLEOTIDE SEQUENCE [LARGE SCALE GENOMIC DNA]</scope>
    <source>
        <strain evidence="13">BH-2024</strain>
    </source>
</reference>
<feature type="active site" evidence="9">
    <location>
        <position position="136"/>
    </location>
</feature>
<keyword evidence="6 10" id="KW-0067">ATP-binding</keyword>
<dbReference type="Proteomes" id="UP001620626">
    <property type="component" value="Unassembled WGS sequence"/>
</dbReference>
<dbReference type="InterPro" id="IPR040198">
    <property type="entry name" value="Fido_containing"/>
</dbReference>
<dbReference type="PANTHER" id="PTHR13504:SF34">
    <property type="entry name" value="PROTEIN ADENYLYLTRANSFERASE FICD"/>
    <property type="match status" value="1"/>
</dbReference>
<sequence length="311" mass="35177">MYLDPSWDDQALQEHVRLNAVRERGGRMKKTYPMSLFKDDSKYFAILDDAVMQKKELTEQMIKFLHHRTLDKSEVEAAGIYRAIDVLVGNHRVIPHQEVPNAMVEFCFWFNTTQENNDMDAATFAADAHNRFVWIHPFEDANGRTRRVIMNMVLKRSGWGLVVLDEAFRQLYNDKVTNNNIAQFVQEIARLGNNQNVPVAADQSLLSSFHHQHQQQQTASSAGVGPPDGVGCSGFHMLPPPYGNSPSVLRPVKSLSGLQLAADGDDGHESGRRRRRRDRRKRMSARNGRHTIWPAEANGTKGGGTTMNEKV</sequence>
<evidence type="ECO:0000256" key="10">
    <source>
        <dbReference type="PIRSR" id="PIRSR640198-2"/>
    </source>
</evidence>
<evidence type="ECO:0000256" key="11">
    <source>
        <dbReference type="SAM" id="MobiDB-lite"/>
    </source>
</evidence>
<dbReference type="AlphaFoldDB" id="A0ABD2KPP2"/>
<dbReference type="PANTHER" id="PTHR13504">
    <property type="entry name" value="FIDO DOMAIN-CONTAINING PROTEIN DDB_G0283145"/>
    <property type="match status" value="1"/>
</dbReference>
<proteinExistence type="predicted"/>
<keyword evidence="3" id="KW-0677">Repeat</keyword>
<feature type="binding site" evidence="10">
    <location>
        <begin position="88"/>
        <end position="91"/>
    </location>
    <ligand>
        <name>ATP</name>
        <dbReference type="ChEBI" id="CHEBI:30616"/>
    </ligand>
</feature>
<evidence type="ECO:0000313" key="13">
    <source>
        <dbReference type="EMBL" id="KAL3104853.1"/>
    </source>
</evidence>
<dbReference type="EMBL" id="JBICBT010000695">
    <property type="protein sequence ID" value="KAL3104853.1"/>
    <property type="molecule type" value="Genomic_DNA"/>
</dbReference>
<dbReference type="InterPro" id="IPR003812">
    <property type="entry name" value="Fido"/>
</dbReference>
<comment type="caution">
    <text evidence="13">The sequence shown here is derived from an EMBL/GenBank/DDBJ whole genome shotgun (WGS) entry which is preliminary data.</text>
</comment>
<gene>
    <name evidence="13" type="ORF">niasHT_020419</name>
</gene>
<keyword evidence="8" id="KW-0472">Membrane</keyword>
<feature type="region of interest" description="Disordered" evidence="11">
    <location>
        <begin position="259"/>
        <end position="311"/>
    </location>
</feature>
<feature type="compositionally biased region" description="Basic residues" evidence="11">
    <location>
        <begin position="271"/>
        <end position="289"/>
    </location>
</feature>
<name>A0ABD2KPP2_9BILA</name>
<dbReference type="Gene3D" id="1.10.3290.10">
    <property type="entry name" value="Fido-like domain"/>
    <property type="match status" value="1"/>
</dbReference>
<comment type="subcellular location">
    <subcellularLocation>
        <location evidence="1">Membrane</location>
        <topology evidence="1">Single-pass membrane protein</topology>
    </subcellularLocation>
</comment>
<keyword evidence="2" id="KW-0812">Transmembrane</keyword>
<evidence type="ECO:0000256" key="1">
    <source>
        <dbReference type="ARBA" id="ARBA00004167"/>
    </source>
</evidence>
<evidence type="ECO:0000256" key="3">
    <source>
        <dbReference type="ARBA" id="ARBA00022737"/>
    </source>
</evidence>
<dbReference type="PROSITE" id="PS51459">
    <property type="entry name" value="FIDO"/>
    <property type="match status" value="1"/>
</dbReference>
<feature type="binding site" evidence="10">
    <location>
        <position position="180"/>
    </location>
    <ligand>
        <name>ATP</name>
        <dbReference type="ChEBI" id="CHEBI:30616"/>
    </ligand>
</feature>
<keyword evidence="7" id="KW-1133">Transmembrane helix</keyword>
<evidence type="ECO:0000259" key="12">
    <source>
        <dbReference type="PROSITE" id="PS51459"/>
    </source>
</evidence>
<protein>
    <recommendedName>
        <fullName evidence="12">Fido domain-containing protein</fullName>
    </recommendedName>
</protein>
<feature type="region of interest" description="Disordered" evidence="11">
    <location>
        <begin position="208"/>
        <end position="238"/>
    </location>
</feature>
<keyword evidence="4 10" id="KW-0547">Nucleotide-binding</keyword>
<dbReference type="GO" id="GO:0005524">
    <property type="term" value="F:ATP binding"/>
    <property type="evidence" value="ECO:0007669"/>
    <property type="project" value="UniProtKB-KW"/>
</dbReference>
<evidence type="ECO:0000256" key="4">
    <source>
        <dbReference type="ARBA" id="ARBA00022741"/>
    </source>
</evidence>
<evidence type="ECO:0000256" key="8">
    <source>
        <dbReference type="ARBA" id="ARBA00023136"/>
    </source>
</evidence>
<evidence type="ECO:0000256" key="9">
    <source>
        <dbReference type="PIRSR" id="PIRSR640198-1"/>
    </source>
</evidence>
<evidence type="ECO:0000313" key="14">
    <source>
        <dbReference type="Proteomes" id="UP001620626"/>
    </source>
</evidence>
<feature type="domain" description="Fido" evidence="12">
    <location>
        <begin position="57"/>
        <end position="190"/>
    </location>
</feature>
<keyword evidence="14" id="KW-1185">Reference proteome</keyword>
<dbReference type="GO" id="GO:0016020">
    <property type="term" value="C:membrane"/>
    <property type="evidence" value="ECO:0007669"/>
    <property type="project" value="UniProtKB-SubCell"/>
</dbReference>
<evidence type="ECO:0000256" key="7">
    <source>
        <dbReference type="ARBA" id="ARBA00022989"/>
    </source>
</evidence>
<evidence type="ECO:0000256" key="2">
    <source>
        <dbReference type="ARBA" id="ARBA00022692"/>
    </source>
</evidence>
<dbReference type="InterPro" id="IPR036597">
    <property type="entry name" value="Fido-like_dom_sf"/>
</dbReference>
<organism evidence="13 14">
    <name type="scientific">Heterodera trifolii</name>
    <dbReference type="NCBI Taxonomy" id="157864"/>
    <lineage>
        <taxon>Eukaryota</taxon>
        <taxon>Metazoa</taxon>
        <taxon>Ecdysozoa</taxon>
        <taxon>Nematoda</taxon>
        <taxon>Chromadorea</taxon>
        <taxon>Rhabditida</taxon>
        <taxon>Tylenchina</taxon>
        <taxon>Tylenchomorpha</taxon>
        <taxon>Tylenchoidea</taxon>
        <taxon>Heteroderidae</taxon>
        <taxon>Heteroderinae</taxon>
        <taxon>Heterodera</taxon>
    </lineage>
</organism>
<keyword evidence="5" id="KW-0802">TPR repeat</keyword>
<evidence type="ECO:0000256" key="5">
    <source>
        <dbReference type="ARBA" id="ARBA00022803"/>
    </source>
</evidence>
<dbReference type="Pfam" id="PF02661">
    <property type="entry name" value="Fic"/>
    <property type="match status" value="1"/>
</dbReference>
<feature type="binding site" evidence="10">
    <location>
        <begin position="140"/>
        <end position="147"/>
    </location>
    <ligand>
        <name>ATP</name>
        <dbReference type="ChEBI" id="CHEBI:30616"/>
    </ligand>
</feature>
<feature type="compositionally biased region" description="Low complexity" evidence="11">
    <location>
        <begin position="208"/>
        <end position="217"/>
    </location>
</feature>